<dbReference type="EMBL" id="VOIW01000002">
    <property type="protein sequence ID" value="MRJ37018.1"/>
    <property type="molecule type" value="Genomic_DNA"/>
</dbReference>
<dbReference type="Proteomes" id="UP000620382">
    <property type="component" value="Unassembled WGS sequence"/>
</dbReference>
<dbReference type="RefSeq" id="WP_153870950.1">
    <property type="nucleotide sequence ID" value="NZ_JAEKCT010000002.1"/>
</dbReference>
<dbReference type="AlphaFoldDB" id="A0A5P1DC24"/>
<dbReference type="InterPro" id="IPR036388">
    <property type="entry name" value="WH-like_DNA-bd_sf"/>
</dbReference>
<protein>
    <submittedName>
        <fullName evidence="3">Helix-turn-helix domain-containing protein</fullName>
    </submittedName>
</protein>
<evidence type="ECO:0000313" key="3">
    <source>
        <dbReference type="EMBL" id="MRJ37018.1"/>
    </source>
</evidence>
<reference evidence="2 5" key="2">
    <citation type="submission" date="2021-01" db="EMBL/GenBank/DDBJ databases">
        <title>Antibiotic resistance and phylogeny of Pseudomonas spp. isolated over three decades from chicken meat in the Norwegian food chain.</title>
        <authorList>
            <person name="Moen B."/>
        </authorList>
    </citation>
    <scope>NUCLEOTIDE SEQUENCE [LARGE SCALE GENOMIC DNA]</scope>
    <source>
        <strain evidence="2 5">MF6766</strain>
    </source>
</reference>
<name>A0A5P1DC24_9PSED</name>
<accession>A0A5P1DC24</accession>
<gene>
    <name evidence="3" type="ORF">FRT59_08555</name>
    <name evidence="2" type="ORF">JJD71_04695</name>
</gene>
<feature type="region of interest" description="Disordered" evidence="1">
    <location>
        <begin position="87"/>
        <end position="112"/>
    </location>
</feature>
<dbReference type="EMBL" id="JAENSR010000001">
    <property type="protein sequence ID" value="MBK3458361.1"/>
    <property type="molecule type" value="Genomic_DNA"/>
</dbReference>
<dbReference type="Proteomes" id="UP000408764">
    <property type="component" value="Unassembled WGS sequence"/>
</dbReference>
<evidence type="ECO:0000313" key="4">
    <source>
        <dbReference type="Proteomes" id="UP000408764"/>
    </source>
</evidence>
<reference evidence="3 4" key="1">
    <citation type="submission" date="2019-08" db="EMBL/GenBank/DDBJ databases">
        <title>Pseudomonas haemolytica sp. nov. isolated from raw milk and skim milk concentrate.</title>
        <authorList>
            <person name="Hofmann K."/>
            <person name="Huptas C."/>
            <person name="Doll E."/>
            <person name="Scherer S."/>
            <person name="Wenning M."/>
        </authorList>
    </citation>
    <scope>NUCLEOTIDE SEQUENCE [LARGE SCALE GENOMIC DNA]</scope>
    <source>
        <strain evidence="3 4">DSM 108987</strain>
    </source>
</reference>
<dbReference type="Pfam" id="PF13730">
    <property type="entry name" value="HTH_36"/>
    <property type="match status" value="1"/>
</dbReference>
<keyword evidence="5" id="KW-1185">Reference proteome</keyword>
<proteinExistence type="predicted"/>
<comment type="caution">
    <text evidence="3">The sequence shown here is derived from an EMBL/GenBank/DDBJ whole genome shotgun (WGS) entry which is preliminary data.</text>
</comment>
<evidence type="ECO:0000313" key="2">
    <source>
        <dbReference type="EMBL" id="MBK3458361.1"/>
    </source>
</evidence>
<dbReference type="OrthoDB" id="7018846at2"/>
<sequence>MSTIIMSLCWPLQGMSGPQKAVLISLADNANDEGVCWPSVARIAERTCLAERTVQGAIKWLGQASILSVRERMGRSTMYTLTPAAYAPPQEMHPAPDAPPPPQLTTKTPAAAAPRTVIEPSIESSPLVGGDQPAKVSKPKCPSQAIVDLFNKTLPALPQVAMLTKDRVTKIAARWNESSVHQDLDFWAEFFALVASSSFLMGEGEGRDGAKPFRATFDWLIKPSNFVKVVEGNYNA</sequence>
<evidence type="ECO:0000256" key="1">
    <source>
        <dbReference type="SAM" id="MobiDB-lite"/>
    </source>
</evidence>
<evidence type="ECO:0000313" key="5">
    <source>
        <dbReference type="Proteomes" id="UP000620382"/>
    </source>
</evidence>
<organism evidence="3 4">
    <name type="scientific">Pseudomonas haemolytica</name>
    <dbReference type="NCBI Taxonomy" id="2600065"/>
    <lineage>
        <taxon>Bacteria</taxon>
        <taxon>Pseudomonadati</taxon>
        <taxon>Pseudomonadota</taxon>
        <taxon>Gammaproteobacteria</taxon>
        <taxon>Pseudomonadales</taxon>
        <taxon>Pseudomonadaceae</taxon>
        <taxon>Pseudomonas</taxon>
    </lineage>
</organism>
<dbReference type="Gene3D" id="1.10.10.10">
    <property type="entry name" value="Winged helix-like DNA-binding domain superfamily/Winged helix DNA-binding domain"/>
    <property type="match status" value="1"/>
</dbReference>